<dbReference type="GO" id="GO:0003697">
    <property type="term" value="F:single-stranded DNA binding"/>
    <property type="evidence" value="ECO:0007669"/>
    <property type="project" value="UniProtKB-ARBA"/>
</dbReference>
<dbReference type="GO" id="GO:0000724">
    <property type="term" value="P:double-strand break repair via homologous recombination"/>
    <property type="evidence" value="ECO:0007669"/>
    <property type="project" value="UniProtKB-ARBA"/>
</dbReference>
<dbReference type="Gene3D" id="3.30.390.80">
    <property type="entry name" value="DNA repair protein Rad52/59/22"/>
    <property type="match status" value="1"/>
</dbReference>
<gene>
    <name evidence="5" type="ORF">M153_7350001334</name>
</gene>
<comment type="similarity">
    <text evidence="1">Belongs to the RAD52 family.</text>
</comment>
<evidence type="ECO:0000256" key="3">
    <source>
        <dbReference type="ARBA" id="ARBA00023172"/>
    </source>
</evidence>
<dbReference type="Proteomes" id="UP000051530">
    <property type="component" value="Unassembled WGS sequence"/>
</dbReference>
<dbReference type="EMBL" id="LGUB01000283">
    <property type="protein sequence ID" value="KRH93598.1"/>
    <property type="molecule type" value="Genomic_DNA"/>
</dbReference>
<keyword evidence="4" id="KW-0234">DNA repair</keyword>
<dbReference type="InterPro" id="IPR007232">
    <property type="entry name" value="Rad52_Rad59_Rad22"/>
</dbReference>
<dbReference type="PANTHER" id="PTHR12132">
    <property type="entry name" value="DNA REPAIR AND RECOMBINATION PROTEIN RAD52, RAD59"/>
    <property type="match status" value="1"/>
</dbReference>
<dbReference type="FunFam" id="3.30.390.80:FF:000001">
    <property type="entry name" value="DNA repair protein RAD52 homolog"/>
    <property type="match status" value="1"/>
</dbReference>
<organism evidence="5 6">
    <name type="scientific">Pseudoloma neurophilia</name>
    <dbReference type="NCBI Taxonomy" id="146866"/>
    <lineage>
        <taxon>Eukaryota</taxon>
        <taxon>Fungi</taxon>
        <taxon>Fungi incertae sedis</taxon>
        <taxon>Microsporidia</taxon>
        <taxon>Pseudoloma</taxon>
    </lineage>
</organism>
<evidence type="ECO:0000256" key="2">
    <source>
        <dbReference type="ARBA" id="ARBA00022763"/>
    </source>
</evidence>
<keyword evidence="6" id="KW-1185">Reference proteome</keyword>
<accession>A0A0R0M1V0</accession>
<proteinExistence type="inferred from homology"/>
<evidence type="ECO:0000313" key="5">
    <source>
        <dbReference type="EMBL" id="KRH93598.1"/>
    </source>
</evidence>
<dbReference type="SUPFAM" id="SSF54768">
    <property type="entry name" value="dsRNA-binding domain-like"/>
    <property type="match status" value="1"/>
</dbReference>
<evidence type="ECO:0000256" key="4">
    <source>
        <dbReference type="ARBA" id="ARBA00023204"/>
    </source>
</evidence>
<keyword evidence="2" id="KW-0227">DNA damage</keyword>
<dbReference type="InterPro" id="IPR042525">
    <property type="entry name" value="Rad52_Rad59_Rad22_sf"/>
</dbReference>
<dbReference type="AlphaFoldDB" id="A0A0R0M1V0"/>
<dbReference type="PANTHER" id="PTHR12132:SF1">
    <property type="entry name" value="DNA REPAIR PROTEIN RAD52 HOMOLOG"/>
    <property type="match status" value="1"/>
</dbReference>
<dbReference type="OrthoDB" id="206565at2759"/>
<dbReference type="GO" id="GO:0006312">
    <property type="term" value="P:mitotic recombination"/>
    <property type="evidence" value="ECO:0007669"/>
    <property type="project" value="TreeGrafter"/>
</dbReference>
<comment type="caution">
    <text evidence="5">The sequence shown here is derived from an EMBL/GenBank/DDBJ whole genome shotgun (WGS) entry which is preliminary data.</text>
</comment>
<dbReference type="GO" id="GO:0005634">
    <property type="term" value="C:nucleus"/>
    <property type="evidence" value="ECO:0007669"/>
    <property type="project" value="TreeGrafter"/>
</dbReference>
<evidence type="ECO:0000313" key="6">
    <source>
        <dbReference type="Proteomes" id="UP000051530"/>
    </source>
</evidence>
<sequence>MYFRKDEKLSSKDNAKKTAALLNKKLGPEFISYRQGFGMQEVAYLEGWAAISIANRIFGYNGWSSTVKSLTVDFLDEAGGRFSTSVSAMVKVTLSDGTSHEDVGLGSAENQRTKSMALEKAKKEAVTDALKRALRQFGNALGNVLYDKEFLNDIKKFKKEKKSKLADNELLRKTTAMNDDLNYSFIDDDLDEIMKET</sequence>
<evidence type="ECO:0000256" key="1">
    <source>
        <dbReference type="ARBA" id="ARBA00006638"/>
    </source>
</evidence>
<dbReference type="InterPro" id="IPR041247">
    <property type="entry name" value="Rad52_fam"/>
</dbReference>
<name>A0A0R0M1V0_9MICR</name>
<dbReference type="GO" id="GO:0045002">
    <property type="term" value="P:double-strand break repair via single-strand annealing"/>
    <property type="evidence" value="ECO:0007669"/>
    <property type="project" value="TreeGrafter"/>
</dbReference>
<dbReference type="Pfam" id="PF04098">
    <property type="entry name" value="Rad52_Rad22"/>
    <property type="match status" value="1"/>
</dbReference>
<dbReference type="VEuPathDB" id="MicrosporidiaDB:M153_7350001334"/>
<reference evidence="5 6" key="1">
    <citation type="submission" date="2015-07" db="EMBL/GenBank/DDBJ databases">
        <title>The genome of Pseudoloma neurophilia, a relevant intracellular parasite of the zebrafish.</title>
        <authorList>
            <person name="Ndikumana S."/>
            <person name="Pelin A."/>
            <person name="Sanders J."/>
            <person name="Corradi N."/>
        </authorList>
    </citation>
    <scope>NUCLEOTIDE SEQUENCE [LARGE SCALE GENOMIC DNA]</scope>
    <source>
        <strain evidence="5 6">MK1</strain>
    </source>
</reference>
<protein>
    <submittedName>
        <fullName evidence="5">DNA repair and recombination protein RAD52/RAD22</fullName>
    </submittedName>
</protein>
<keyword evidence="3" id="KW-0233">DNA recombination</keyword>